<sequence length="86" mass="9161">MTSERDARTALRDAVVEGKLLPRIVADIKHLLVPEGTALPDEGLGALWDDGDTVVTSGRNWSATDHLDIIPEPAQPDDSAHGEAPP</sequence>
<comment type="caution">
    <text evidence="1">The sequence shown here is derived from an EMBL/GenBank/DDBJ whole genome shotgun (WGS) entry which is preliminary data.</text>
</comment>
<evidence type="ECO:0000313" key="2">
    <source>
        <dbReference type="Proteomes" id="UP001500973"/>
    </source>
</evidence>
<reference evidence="1 2" key="1">
    <citation type="journal article" date="2019" name="Int. J. Syst. Evol. Microbiol.">
        <title>The Global Catalogue of Microorganisms (GCM) 10K type strain sequencing project: providing services to taxonomists for standard genome sequencing and annotation.</title>
        <authorList>
            <consortium name="The Broad Institute Genomics Platform"/>
            <consortium name="The Broad Institute Genome Sequencing Center for Infectious Disease"/>
            <person name="Wu L."/>
            <person name="Ma J."/>
        </authorList>
    </citation>
    <scope>NUCLEOTIDE SEQUENCE [LARGE SCALE GENOMIC DNA]</scope>
    <source>
        <strain evidence="1 2">JCM 11756</strain>
    </source>
</reference>
<organism evidence="1 2">
    <name type="scientific">Streptomyces thermospinosisporus</name>
    <dbReference type="NCBI Taxonomy" id="161482"/>
    <lineage>
        <taxon>Bacteria</taxon>
        <taxon>Bacillati</taxon>
        <taxon>Actinomycetota</taxon>
        <taxon>Actinomycetes</taxon>
        <taxon>Kitasatosporales</taxon>
        <taxon>Streptomycetaceae</taxon>
        <taxon>Streptomyces</taxon>
    </lineage>
</organism>
<name>A0ABN1YZ34_9ACTN</name>
<dbReference type="EMBL" id="BAAAIZ010000041">
    <property type="protein sequence ID" value="GAA1424922.1"/>
    <property type="molecule type" value="Genomic_DNA"/>
</dbReference>
<gene>
    <name evidence="1" type="ORF">GCM10009601_30700</name>
</gene>
<protein>
    <submittedName>
        <fullName evidence="1">Uncharacterized protein</fullName>
    </submittedName>
</protein>
<proteinExistence type="predicted"/>
<evidence type="ECO:0000313" key="1">
    <source>
        <dbReference type="EMBL" id="GAA1424922.1"/>
    </source>
</evidence>
<accession>A0ABN1YZ34</accession>
<dbReference type="Proteomes" id="UP001500973">
    <property type="component" value="Unassembled WGS sequence"/>
</dbReference>
<dbReference type="RefSeq" id="WP_425580726.1">
    <property type="nucleotide sequence ID" value="NZ_BAAAIZ010000041.1"/>
</dbReference>
<keyword evidence="2" id="KW-1185">Reference proteome</keyword>